<evidence type="ECO:0000313" key="6">
    <source>
        <dbReference type="Proteomes" id="UP000597989"/>
    </source>
</evidence>
<dbReference type="AlphaFoldDB" id="A0A917JY44"/>
<protein>
    <recommendedName>
        <fullName evidence="3">DUF1023 domain-containing protein</fullName>
    </recommendedName>
</protein>
<keyword evidence="1" id="KW-0175">Coiled coil</keyword>
<feature type="coiled-coil region" evidence="1">
    <location>
        <begin position="281"/>
        <end position="330"/>
    </location>
</feature>
<sequence length="578" mass="62340">MTLNTWVAGNPGTMRAYAQQVRGLGTATERVASGQYMARNHAASEWEGPASEAFQSWATRQGRDGDTLAQLFPAVAQAVDVWCDEIDTVNSRMEQARQVARKGQLTVFAPLIYPPMPLPSPSQDVSLPGRDVPPAPAEAEAARALQAKQEAAFAEAQATVQQARDLERNAHDKLVQRLNSIKDNLKNMPQSVAWEQAGAHPTSPAAVALANAATVVESRAAEATKGMFEHAMRQGPAAVHAMWTSLSASQRADLIDRYPQMVGNTNGVPVVFRDEANRRLLATSREDVRSKLEEIRQAQRQLSDPKDPMARQLAEQVTQLNEALDGITDLETSLGQSEKYLIGFDPTADSRGRAIVAHGNPDTADHVMTYVPGTFSDLGGVNGDLNNNQAIYDRAQQLAPPGQKVATIVWEGYESPPNLGEAASEHYANNAKQDLSDFQQGLRVTHEGQPSHNTILGHSYGSTVVGYASRDHGVYADDIAFLGSPGVGVDHAHDLGVPPEHVWSGTSEADAIKYAGVPPLFDELDGIDDQRFGISPSDPSFGAQTIPTDPSTDHSGYWNKPESVDAIARIVVGQQRAQ</sequence>
<organism evidence="5 6">
    <name type="scientific">Saccharopolyspora thermophila</name>
    <dbReference type="NCBI Taxonomy" id="89367"/>
    <lineage>
        <taxon>Bacteria</taxon>
        <taxon>Bacillati</taxon>
        <taxon>Actinomycetota</taxon>
        <taxon>Actinomycetes</taxon>
        <taxon>Pseudonocardiales</taxon>
        <taxon>Pseudonocardiaceae</taxon>
        <taxon>Saccharopolyspora</taxon>
    </lineage>
</organism>
<proteinExistence type="predicted"/>
<reference evidence="4" key="4">
    <citation type="submission" date="2023-12" db="EMBL/GenBank/DDBJ databases">
        <authorList>
            <person name="Sun Q."/>
            <person name="Inoue M."/>
        </authorList>
    </citation>
    <scope>NUCLEOTIDE SEQUENCE</scope>
    <source>
        <strain evidence="4">JCM 10664</strain>
    </source>
</reference>
<dbReference type="Proteomes" id="UP000597989">
    <property type="component" value="Unassembled WGS sequence"/>
</dbReference>
<evidence type="ECO:0000256" key="2">
    <source>
        <dbReference type="SAM" id="MobiDB-lite"/>
    </source>
</evidence>
<dbReference type="RefSeq" id="WP_229680122.1">
    <property type="nucleotide sequence ID" value="NZ_BAAAHC010000001.1"/>
</dbReference>
<keyword evidence="7" id="KW-1185">Reference proteome</keyword>
<feature type="region of interest" description="Disordered" evidence="2">
    <location>
        <begin position="536"/>
        <end position="558"/>
    </location>
</feature>
<evidence type="ECO:0000313" key="4">
    <source>
        <dbReference type="EMBL" id="GAA0503063.1"/>
    </source>
</evidence>
<evidence type="ECO:0000313" key="5">
    <source>
        <dbReference type="EMBL" id="GGI88503.1"/>
    </source>
</evidence>
<reference evidence="5 6" key="1">
    <citation type="journal article" date="2014" name="Int. J. Syst. Evol. Microbiol.">
        <title>Complete genome sequence of Corynebacterium casei LMG S-19264T (=DSM 44701T), isolated from a smear-ripened cheese.</title>
        <authorList>
            <consortium name="US DOE Joint Genome Institute (JGI-PGF)"/>
            <person name="Walter F."/>
            <person name="Albersmeier A."/>
            <person name="Kalinowski J."/>
            <person name="Ruckert C."/>
        </authorList>
    </citation>
    <scope>NUCLEOTIDE SEQUENCE [LARGE SCALE GENOMIC DNA]</scope>
    <source>
        <strain evidence="5 6">CGMCC 4.7206</strain>
    </source>
</reference>
<dbReference type="SUPFAM" id="SSF140453">
    <property type="entry name" value="EsxAB dimer-like"/>
    <property type="match status" value="1"/>
</dbReference>
<dbReference type="SUPFAM" id="SSF53474">
    <property type="entry name" value="alpha/beta-Hydrolases"/>
    <property type="match status" value="1"/>
</dbReference>
<dbReference type="Proteomes" id="UP001500220">
    <property type="component" value="Unassembled WGS sequence"/>
</dbReference>
<accession>A0A917JY44</accession>
<gene>
    <name evidence="4" type="ORF">GCM10009545_00830</name>
    <name evidence="5" type="ORF">GCM10011581_27010</name>
</gene>
<dbReference type="Pfam" id="PF06259">
    <property type="entry name" value="Abhydrolase_8"/>
    <property type="match status" value="1"/>
</dbReference>
<dbReference type="InterPro" id="IPR010427">
    <property type="entry name" value="DUF1023"/>
</dbReference>
<feature type="compositionally biased region" description="Polar residues" evidence="2">
    <location>
        <begin position="542"/>
        <end position="554"/>
    </location>
</feature>
<name>A0A917JY44_9PSEU</name>
<evidence type="ECO:0000259" key="3">
    <source>
        <dbReference type="Pfam" id="PF06259"/>
    </source>
</evidence>
<reference evidence="5" key="3">
    <citation type="submission" date="2020-09" db="EMBL/GenBank/DDBJ databases">
        <authorList>
            <person name="Sun Q."/>
            <person name="Zhou Y."/>
        </authorList>
    </citation>
    <scope>NUCLEOTIDE SEQUENCE</scope>
    <source>
        <strain evidence="5">CGMCC 4.7206</strain>
    </source>
</reference>
<reference evidence="4 7" key="2">
    <citation type="journal article" date="2019" name="Int. J. Syst. Evol. Microbiol.">
        <title>The Global Catalogue of Microorganisms (GCM) 10K type strain sequencing project: providing services to taxonomists for standard genome sequencing and annotation.</title>
        <authorList>
            <consortium name="The Broad Institute Genomics Platform"/>
            <consortium name="The Broad Institute Genome Sequencing Center for Infectious Disease"/>
            <person name="Wu L."/>
            <person name="Ma J."/>
        </authorList>
    </citation>
    <scope>NUCLEOTIDE SEQUENCE [LARGE SCALE GENOMIC DNA]</scope>
    <source>
        <strain evidence="4 7">JCM 10664</strain>
    </source>
</reference>
<dbReference type="EMBL" id="BAAAHC010000001">
    <property type="protein sequence ID" value="GAA0503063.1"/>
    <property type="molecule type" value="Genomic_DNA"/>
</dbReference>
<evidence type="ECO:0000256" key="1">
    <source>
        <dbReference type="SAM" id="Coils"/>
    </source>
</evidence>
<dbReference type="InterPro" id="IPR029058">
    <property type="entry name" value="AB_hydrolase_fold"/>
</dbReference>
<dbReference type="EMBL" id="BMMT01000008">
    <property type="protein sequence ID" value="GGI88503.1"/>
    <property type="molecule type" value="Genomic_DNA"/>
</dbReference>
<comment type="caution">
    <text evidence="5">The sequence shown here is derived from an EMBL/GenBank/DDBJ whole genome shotgun (WGS) entry which is preliminary data.</text>
</comment>
<feature type="domain" description="DUF1023" evidence="3">
    <location>
        <begin position="350"/>
        <end position="515"/>
    </location>
</feature>
<evidence type="ECO:0000313" key="7">
    <source>
        <dbReference type="Proteomes" id="UP001500220"/>
    </source>
</evidence>
<dbReference type="InterPro" id="IPR036689">
    <property type="entry name" value="ESAT-6-like_sf"/>
</dbReference>